<evidence type="ECO:0000256" key="17">
    <source>
        <dbReference type="SAM" id="SignalP"/>
    </source>
</evidence>
<keyword evidence="7" id="KW-0808">Transferase</keyword>
<evidence type="ECO:0000256" key="1">
    <source>
        <dbReference type="ARBA" id="ARBA00004240"/>
    </source>
</evidence>
<evidence type="ECO:0000313" key="18">
    <source>
        <dbReference type="EMBL" id="GAU94239.1"/>
    </source>
</evidence>
<evidence type="ECO:0000256" key="13">
    <source>
        <dbReference type="ARBA" id="ARBA00023277"/>
    </source>
</evidence>
<dbReference type="OrthoDB" id="10050276at2759"/>
<evidence type="ECO:0000256" key="4">
    <source>
        <dbReference type="ARBA" id="ARBA00012196"/>
    </source>
</evidence>
<organism evidence="18 19">
    <name type="scientific">Ramazzottius varieornatus</name>
    <name type="common">Water bear</name>
    <name type="synonym">Tardigrade</name>
    <dbReference type="NCBI Taxonomy" id="947166"/>
    <lineage>
        <taxon>Eukaryota</taxon>
        <taxon>Metazoa</taxon>
        <taxon>Ecdysozoa</taxon>
        <taxon>Tardigrada</taxon>
        <taxon>Eutardigrada</taxon>
        <taxon>Parachela</taxon>
        <taxon>Hypsibioidea</taxon>
        <taxon>Ramazzottiidae</taxon>
        <taxon>Ramazzottius</taxon>
    </lineage>
</organism>
<gene>
    <name evidence="18" type="primary">RvY_06050-1</name>
    <name evidence="18" type="synonym">RvY_06050.1</name>
    <name evidence="18" type="ORF">RvY_06050</name>
</gene>
<dbReference type="PANTHER" id="PTHR21420:SF3">
    <property type="entry name" value="GDP-FUCOSE PROTEIN O-FUCOSYLTRANSFERASE 1"/>
    <property type="match status" value="1"/>
</dbReference>
<dbReference type="CDD" id="cd11302">
    <property type="entry name" value="O-FucT-1"/>
    <property type="match status" value="1"/>
</dbReference>
<evidence type="ECO:0000256" key="7">
    <source>
        <dbReference type="ARBA" id="ARBA00022679"/>
    </source>
</evidence>
<keyword evidence="17" id="KW-0732">Signal</keyword>
<proteinExistence type="inferred from homology"/>
<keyword evidence="11" id="KW-0325">Glycoprotein</keyword>
<dbReference type="Gene3D" id="3.40.50.11350">
    <property type="match status" value="1"/>
</dbReference>
<keyword evidence="8" id="KW-0256">Endoplasmic reticulum</keyword>
<dbReference type="GO" id="GO:0005783">
    <property type="term" value="C:endoplasmic reticulum"/>
    <property type="evidence" value="ECO:0007669"/>
    <property type="project" value="UniProtKB-SubCell"/>
</dbReference>
<keyword evidence="9" id="KW-0914">Notch signaling pathway</keyword>
<feature type="signal peptide" evidence="17">
    <location>
        <begin position="1"/>
        <end position="27"/>
    </location>
</feature>
<evidence type="ECO:0000256" key="12">
    <source>
        <dbReference type="ARBA" id="ARBA00023253"/>
    </source>
</evidence>
<reference evidence="18 19" key="1">
    <citation type="journal article" date="2016" name="Nat. Commun.">
        <title>Extremotolerant tardigrade genome and improved radiotolerance of human cultured cells by tardigrade-unique protein.</title>
        <authorList>
            <person name="Hashimoto T."/>
            <person name="Horikawa D.D."/>
            <person name="Saito Y."/>
            <person name="Kuwahara H."/>
            <person name="Kozuka-Hata H."/>
            <person name="Shin-I T."/>
            <person name="Minakuchi Y."/>
            <person name="Ohishi K."/>
            <person name="Motoyama A."/>
            <person name="Aizu T."/>
            <person name="Enomoto A."/>
            <person name="Kondo K."/>
            <person name="Tanaka S."/>
            <person name="Hara Y."/>
            <person name="Koshikawa S."/>
            <person name="Sagara H."/>
            <person name="Miura T."/>
            <person name="Yokobori S."/>
            <person name="Miyagawa K."/>
            <person name="Suzuki Y."/>
            <person name="Kubo T."/>
            <person name="Oyama M."/>
            <person name="Kohara Y."/>
            <person name="Fujiyama A."/>
            <person name="Arakawa K."/>
            <person name="Katayama T."/>
            <person name="Toyoda A."/>
            <person name="Kunieda T."/>
        </authorList>
    </citation>
    <scope>NUCLEOTIDE SEQUENCE [LARGE SCALE GENOMIC DNA]</scope>
    <source>
        <strain evidence="18 19">YOKOZUNA-1</strain>
    </source>
</reference>
<dbReference type="GO" id="GO:0006004">
    <property type="term" value="P:fucose metabolic process"/>
    <property type="evidence" value="ECO:0007669"/>
    <property type="project" value="UniProtKB-KW"/>
</dbReference>
<comment type="similarity">
    <text evidence="3">Belongs to the glycosyltransferase 65 family.</text>
</comment>
<evidence type="ECO:0000256" key="10">
    <source>
        <dbReference type="ARBA" id="ARBA00023157"/>
    </source>
</evidence>
<evidence type="ECO:0000256" key="6">
    <source>
        <dbReference type="ARBA" id="ARBA00022676"/>
    </source>
</evidence>
<comment type="catalytic activity">
    <reaction evidence="16">
        <text>L-seryl-[protein] + GDP-beta-L-fucose = 3-O-(alpha-L-fucosyl)-L-seryl-[protein] + GDP + H(+)</text>
        <dbReference type="Rhea" id="RHEA:63644"/>
        <dbReference type="Rhea" id="RHEA-COMP:9863"/>
        <dbReference type="Rhea" id="RHEA-COMP:17914"/>
        <dbReference type="ChEBI" id="CHEBI:15378"/>
        <dbReference type="ChEBI" id="CHEBI:29999"/>
        <dbReference type="ChEBI" id="CHEBI:57273"/>
        <dbReference type="ChEBI" id="CHEBI:58189"/>
        <dbReference type="ChEBI" id="CHEBI:189632"/>
        <dbReference type="EC" id="2.4.1.221"/>
    </reaction>
    <physiologicalReaction direction="left-to-right" evidence="16">
        <dbReference type="Rhea" id="RHEA:63645"/>
    </physiologicalReaction>
</comment>
<comment type="caution">
    <text evidence="18">The sequence shown here is derived from an EMBL/GenBank/DDBJ whole genome shotgun (WGS) entry which is preliminary data.</text>
</comment>
<dbReference type="EMBL" id="BDGG01000002">
    <property type="protein sequence ID" value="GAU94239.1"/>
    <property type="molecule type" value="Genomic_DNA"/>
</dbReference>
<evidence type="ECO:0000256" key="8">
    <source>
        <dbReference type="ARBA" id="ARBA00022824"/>
    </source>
</evidence>
<evidence type="ECO:0000256" key="16">
    <source>
        <dbReference type="ARBA" id="ARBA00048647"/>
    </source>
</evidence>
<dbReference type="InterPro" id="IPR039922">
    <property type="entry name" value="POFUT1"/>
</dbReference>
<protein>
    <recommendedName>
        <fullName evidence="5">GDP-fucose protein O-fucosyltransferase 1</fullName>
        <ecNumber evidence="4">2.4.1.221</ecNumber>
    </recommendedName>
    <alternativeName>
        <fullName evidence="14">Peptide-O-fucosyltransferase 1</fullName>
    </alternativeName>
</protein>
<evidence type="ECO:0000256" key="11">
    <source>
        <dbReference type="ARBA" id="ARBA00023180"/>
    </source>
</evidence>
<dbReference type="PANTHER" id="PTHR21420">
    <property type="entry name" value="GDP-FUCOSE PROTEIN O-FUCOSYLTRANSFERASE 1"/>
    <property type="match status" value="1"/>
</dbReference>
<sequence>MMGTIAEYVWLMLLVVVLGLLRASASADELLSVSTLSSPTWDGNGYLFYCPCHGRFGNQADQFLGSLAFAKAINRTMVLAPWRTYGIMHKMVPFDELFQVPPLEAYHRVILAKDFVDTLAPQYWPLNKRKSFCHKIEEKPCTVDQDFFREFWDFVGVPDFSGSESVVGLRYEIDAASTWTERFPGKSFPVIALRGPPAPFPVPLSQWPLQKYLVWSDSIQRGGNTLIRKSFGTQPFLGIHLRNGIDWTRACDLLKEPRHGLKNLMASTQCLGENPLLAITMELCLPTKEAVIEQVTNILTRHNLKNVYIATDGDSYLMDFRQALPEVNFVHANPSIPQIDLYILGKGTVFIGNCPSSFSSFVRRERDVNGKPTLYFGLAEAHIHQEL</sequence>
<dbReference type="AlphaFoldDB" id="A0A1D1UX81"/>
<dbReference type="UniPathway" id="UPA00378"/>
<keyword evidence="12" id="KW-0294">Fucose metabolism</keyword>
<keyword evidence="10" id="KW-1015">Disulfide bond</keyword>
<dbReference type="InterPro" id="IPR019378">
    <property type="entry name" value="GDP-Fuc_O-FucTrfase"/>
</dbReference>
<comment type="catalytic activity">
    <reaction evidence="15">
        <text>L-threonyl-[protein] + GDP-beta-L-fucose = 3-O-(alpha-L-fucosyl)-L-threonyl-[protein] + GDP + H(+)</text>
        <dbReference type="Rhea" id="RHEA:70491"/>
        <dbReference type="Rhea" id="RHEA-COMP:11060"/>
        <dbReference type="Rhea" id="RHEA-COMP:17915"/>
        <dbReference type="ChEBI" id="CHEBI:15378"/>
        <dbReference type="ChEBI" id="CHEBI:30013"/>
        <dbReference type="ChEBI" id="CHEBI:57273"/>
        <dbReference type="ChEBI" id="CHEBI:58189"/>
        <dbReference type="ChEBI" id="CHEBI:189631"/>
        <dbReference type="EC" id="2.4.1.221"/>
    </reaction>
    <physiologicalReaction direction="left-to-right" evidence="15">
        <dbReference type="Rhea" id="RHEA:70492"/>
    </physiologicalReaction>
</comment>
<name>A0A1D1UX81_RAMVA</name>
<dbReference type="EC" id="2.4.1.221" evidence="4"/>
<dbReference type="GO" id="GO:0007219">
    <property type="term" value="P:Notch signaling pathway"/>
    <property type="evidence" value="ECO:0007669"/>
    <property type="project" value="UniProtKB-KW"/>
</dbReference>
<evidence type="ECO:0000256" key="14">
    <source>
        <dbReference type="ARBA" id="ARBA00033080"/>
    </source>
</evidence>
<dbReference type="STRING" id="947166.A0A1D1UX81"/>
<keyword evidence="19" id="KW-1185">Reference proteome</keyword>
<evidence type="ECO:0000256" key="2">
    <source>
        <dbReference type="ARBA" id="ARBA00004922"/>
    </source>
</evidence>
<feature type="chain" id="PRO_5008897736" description="GDP-fucose protein O-fucosyltransferase 1" evidence="17">
    <location>
        <begin position="28"/>
        <end position="387"/>
    </location>
</feature>
<evidence type="ECO:0000256" key="5">
    <source>
        <dbReference type="ARBA" id="ARBA00021745"/>
    </source>
</evidence>
<evidence type="ECO:0000256" key="15">
    <source>
        <dbReference type="ARBA" id="ARBA00047273"/>
    </source>
</evidence>
<dbReference type="GO" id="GO:0008593">
    <property type="term" value="P:regulation of Notch signaling pathway"/>
    <property type="evidence" value="ECO:0007669"/>
    <property type="project" value="TreeGrafter"/>
</dbReference>
<comment type="pathway">
    <text evidence="2">Protein modification; protein glycosylation.</text>
</comment>
<dbReference type="Gene3D" id="3.40.50.11340">
    <property type="match status" value="1"/>
</dbReference>
<evidence type="ECO:0000256" key="3">
    <source>
        <dbReference type="ARBA" id="ARBA00010626"/>
    </source>
</evidence>
<dbReference type="GO" id="GO:0046922">
    <property type="term" value="F:peptide-O-fucosyltransferase activity"/>
    <property type="evidence" value="ECO:0007669"/>
    <property type="project" value="UniProtKB-EC"/>
</dbReference>
<evidence type="ECO:0000256" key="9">
    <source>
        <dbReference type="ARBA" id="ARBA00022976"/>
    </source>
</evidence>
<keyword evidence="6" id="KW-0328">Glycosyltransferase</keyword>
<dbReference type="Proteomes" id="UP000186922">
    <property type="component" value="Unassembled WGS sequence"/>
</dbReference>
<dbReference type="Pfam" id="PF10250">
    <property type="entry name" value="O-FucT"/>
    <property type="match status" value="1"/>
</dbReference>
<evidence type="ECO:0000313" key="19">
    <source>
        <dbReference type="Proteomes" id="UP000186922"/>
    </source>
</evidence>
<accession>A0A1D1UX81</accession>
<comment type="subcellular location">
    <subcellularLocation>
        <location evidence="1">Endoplasmic reticulum</location>
    </subcellularLocation>
</comment>
<keyword evidence="13" id="KW-0119">Carbohydrate metabolism</keyword>